<sequence>MADTNTLDTVKYHGNQYVVIDTVLPGDQSYYVEDFNGRQGDNKRLVNVCLQNHGEFWNLGNYKVNLVGRDSKNTLKATQSAMIVDAVRGLIRLAIPAAFYQATGSYTDAFLQIVDDQGTIISSVRVDFDVLFNGTLISKVESQLYLGQISEFIKAAQAQVDMIKTDVESTQQSATAINDLLNTYLQTVKTNAAAVVGKDNQWSAKQTFTKGLETTDASVNNGMAVGGSLNVGGTITADRLAGKAMDAINQMIGAIPVVSSSAVSRDYTCGNGCSRPYDKDDLELQKIDLGNGNSIIVGSGTLNFDAQADKAATIKLPWHIQLGSGLIGRVFDYGDSIVYLDTLSDSQVNIQFHNNKKATRLWVTFFIVPFKY</sequence>
<evidence type="ECO:0000313" key="3">
    <source>
        <dbReference type="Proteomes" id="UP001527392"/>
    </source>
</evidence>
<protein>
    <submittedName>
        <fullName evidence="2">BppU family phage baseplate upper protein</fullName>
    </submittedName>
</protein>
<proteinExistence type="predicted"/>
<reference evidence="2 3" key="1">
    <citation type="submission" date="2022-01" db="EMBL/GenBank/DDBJ databases">
        <title>VMRC isolate genome collection.</title>
        <authorList>
            <person name="France M."/>
            <person name="Rutt L."/>
            <person name="Humphrys M."/>
            <person name="Ravel J."/>
        </authorList>
    </citation>
    <scope>NUCLEOTIDE SEQUENCE [LARGE SCALE GENOMIC DNA]</scope>
    <source>
        <strain evidence="2 3">C0030B4</strain>
    </source>
</reference>
<evidence type="ECO:0000259" key="1">
    <source>
        <dbReference type="Pfam" id="PF10651"/>
    </source>
</evidence>
<dbReference type="RefSeq" id="WP_269257260.1">
    <property type="nucleotide sequence ID" value="NZ_JAKHMK010000006.1"/>
</dbReference>
<accession>A0ABT4K6J9</accession>
<dbReference type="Pfam" id="PF10651">
    <property type="entry name" value="BppU_N"/>
    <property type="match status" value="1"/>
</dbReference>
<name>A0ABT4K6J9_9LACO</name>
<gene>
    <name evidence="2" type="ORF">L2504_04265</name>
</gene>
<organism evidence="2 3">
    <name type="scientific">Limosilactobacillus vaginalis</name>
    <dbReference type="NCBI Taxonomy" id="1633"/>
    <lineage>
        <taxon>Bacteria</taxon>
        <taxon>Bacillati</taxon>
        <taxon>Bacillota</taxon>
        <taxon>Bacilli</taxon>
        <taxon>Lactobacillales</taxon>
        <taxon>Lactobacillaceae</taxon>
        <taxon>Limosilactobacillus</taxon>
    </lineage>
</organism>
<dbReference type="InterPro" id="IPR018913">
    <property type="entry name" value="BppU_N"/>
</dbReference>
<dbReference type="Proteomes" id="UP001527392">
    <property type="component" value="Unassembled WGS sequence"/>
</dbReference>
<comment type="caution">
    <text evidence="2">The sequence shown here is derived from an EMBL/GenBank/DDBJ whole genome shotgun (WGS) entry which is preliminary data.</text>
</comment>
<keyword evidence="3" id="KW-1185">Reference proteome</keyword>
<dbReference type="EMBL" id="JAKHMS010000007">
    <property type="protein sequence ID" value="MCZ3781357.1"/>
    <property type="molecule type" value="Genomic_DNA"/>
</dbReference>
<feature type="domain" description="BppU N-terminal" evidence="1">
    <location>
        <begin position="32"/>
        <end position="156"/>
    </location>
</feature>
<dbReference type="Gene3D" id="2.60.40.3350">
    <property type="match status" value="1"/>
</dbReference>
<evidence type="ECO:0000313" key="2">
    <source>
        <dbReference type="EMBL" id="MCZ3781357.1"/>
    </source>
</evidence>